<keyword evidence="4" id="KW-1185">Reference proteome</keyword>
<evidence type="ECO:0000256" key="1">
    <source>
        <dbReference type="ARBA" id="ARBA00001933"/>
    </source>
</evidence>
<dbReference type="InterPro" id="IPR015421">
    <property type="entry name" value="PyrdxlP-dep_Trfase_major"/>
</dbReference>
<dbReference type="SUPFAM" id="SSF53383">
    <property type="entry name" value="PLP-dependent transferases"/>
    <property type="match status" value="1"/>
</dbReference>
<dbReference type="PANTHER" id="PTHR11808">
    <property type="entry name" value="TRANS-SULFURATION ENZYME FAMILY MEMBER"/>
    <property type="match status" value="1"/>
</dbReference>
<protein>
    <recommendedName>
        <fullName evidence="5">PLP-dependent transferase</fullName>
    </recommendedName>
</protein>
<dbReference type="EMBL" id="MCGO01000064">
    <property type="protein sequence ID" value="ORY34193.1"/>
    <property type="molecule type" value="Genomic_DNA"/>
</dbReference>
<evidence type="ECO:0000313" key="4">
    <source>
        <dbReference type="Proteomes" id="UP000193642"/>
    </source>
</evidence>
<dbReference type="STRING" id="329046.A0A1Y2BHD1"/>
<comment type="cofactor">
    <cofactor evidence="1">
        <name>pyridoxal 5'-phosphate</name>
        <dbReference type="ChEBI" id="CHEBI:597326"/>
    </cofactor>
</comment>
<dbReference type="OrthoDB" id="3512640at2759"/>
<comment type="caution">
    <text evidence="3">The sequence shown here is derived from an EMBL/GenBank/DDBJ whole genome shotgun (WGS) entry which is preliminary data.</text>
</comment>
<dbReference type="Gene3D" id="3.40.640.10">
    <property type="entry name" value="Type I PLP-dependent aspartate aminotransferase-like (Major domain)"/>
    <property type="match status" value="1"/>
</dbReference>
<evidence type="ECO:0008006" key="5">
    <source>
        <dbReference type="Google" id="ProtNLM"/>
    </source>
</evidence>
<gene>
    <name evidence="3" type="ORF">BCR33DRAFT_770970</name>
</gene>
<keyword evidence="2" id="KW-0663">Pyridoxal phosphate</keyword>
<organism evidence="3 4">
    <name type="scientific">Rhizoclosmatium globosum</name>
    <dbReference type="NCBI Taxonomy" id="329046"/>
    <lineage>
        <taxon>Eukaryota</taxon>
        <taxon>Fungi</taxon>
        <taxon>Fungi incertae sedis</taxon>
        <taxon>Chytridiomycota</taxon>
        <taxon>Chytridiomycota incertae sedis</taxon>
        <taxon>Chytridiomycetes</taxon>
        <taxon>Chytridiales</taxon>
        <taxon>Chytriomycetaceae</taxon>
        <taxon>Rhizoclosmatium</taxon>
    </lineage>
</organism>
<dbReference type="AlphaFoldDB" id="A0A1Y2BHD1"/>
<dbReference type="InterPro" id="IPR015424">
    <property type="entry name" value="PyrdxlP-dep_Trfase"/>
</dbReference>
<dbReference type="GO" id="GO:0030170">
    <property type="term" value="F:pyridoxal phosphate binding"/>
    <property type="evidence" value="ECO:0007669"/>
    <property type="project" value="InterPro"/>
</dbReference>
<dbReference type="InterPro" id="IPR000277">
    <property type="entry name" value="Cys/Met-Metab_PyrdxlP-dep_enz"/>
</dbReference>
<evidence type="ECO:0000313" key="3">
    <source>
        <dbReference type="EMBL" id="ORY34193.1"/>
    </source>
</evidence>
<dbReference type="GO" id="GO:0016846">
    <property type="term" value="F:carbon-sulfur lyase activity"/>
    <property type="evidence" value="ECO:0007669"/>
    <property type="project" value="TreeGrafter"/>
</dbReference>
<sequence>MDLATSYFKRARKALNCIDLTPSLDLLMTYTLLCRFASEVGDQSRHLEETFALKSMELAIEMRMNIDPDDSPWLLHLSVREKEERRRAFWYSYRAYSIVQNLTASPRKLPVWIQTVKYPSQDRLNNIGQFHHQSLLVVLYVQQGTKAPFSAAHVKTLALLGADLTVVSGAPKQQEKGKVVVAFRDSFEAVQFADAVVAQSTLYILNKDKIKSDDVLVIRKRLSTPLTTPVCERRLQEWAGVKVTADTESSTPAALAEFYAHLQTMSGTTADPTANPVVFTAGLPAICATWLALLTTGGADILMASTAYGGSSQLTDIFAARSPTKFTKSTYDITGKNDIQIAIKTSLDKLAKTAKTPTTVLFVEIPTNPDMKVPDMAVLARHLETYAKTTKKQVLLLVDTTFAPASQVLQKITAVAPNLTTMVFISMSKSVSRGHTTAGTLVANSTSSPSRALLSKIREIGSLLDTTAKRDQLYRLTSNHIGVETRCLKAYTVAASVGTALVASIHRRTSHKMDLAFVTPEQAAQGYTTSTFSFNLPPLPHAPAHVNRDLAQRFVDLLTEHKGLFKPCVSFGQDNGVVYATVPATSTQGAIKEEDKAKQLVGGVELTRLSFAPGCDVGKVVEAIEGALDVIYGVGAGVGAKL</sequence>
<dbReference type="GO" id="GO:0005737">
    <property type="term" value="C:cytoplasm"/>
    <property type="evidence" value="ECO:0007669"/>
    <property type="project" value="TreeGrafter"/>
</dbReference>
<dbReference type="CDD" id="cd12148">
    <property type="entry name" value="fungal_TF_MHR"/>
    <property type="match status" value="1"/>
</dbReference>
<dbReference type="Pfam" id="PF01053">
    <property type="entry name" value="Cys_Met_Meta_PP"/>
    <property type="match status" value="1"/>
</dbReference>
<dbReference type="Proteomes" id="UP000193642">
    <property type="component" value="Unassembled WGS sequence"/>
</dbReference>
<accession>A0A1Y2BHD1</accession>
<reference evidence="3 4" key="1">
    <citation type="submission" date="2016-07" db="EMBL/GenBank/DDBJ databases">
        <title>Pervasive Adenine N6-methylation of Active Genes in Fungi.</title>
        <authorList>
            <consortium name="DOE Joint Genome Institute"/>
            <person name="Mondo S.J."/>
            <person name="Dannebaum R.O."/>
            <person name="Kuo R.C."/>
            <person name="Labutti K."/>
            <person name="Haridas S."/>
            <person name="Kuo A."/>
            <person name="Salamov A."/>
            <person name="Ahrendt S.R."/>
            <person name="Lipzen A."/>
            <person name="Sullivan W."/>
            <person name="Andreopoulos W.B."/>
            <person name="Clum A."/>
            <person name="Lindquist E."/>
            <person name="Daum C."/>
            <person name="Ramamoorthy G.K."/>
            <person name="Gryganskyi A."/>
            <person name="Culley D."/>
            <person name="Magnuson J.K."/>
            <person name="James T.Y."/>
            <person name="O'Malley M.A."/>
            <person name="Stajich J.E."/>
            <person name="Spatafora J.W."/>
            <person name="Visel A."/>
            <person name="Grigoriev I.V."/>
        </authorList>
    </citation>
    <scope>NUCLEOTIDE SEQUENCE [LARGE SCALE GENOMIC DNA]</scope>
    <source>
        <strain evidence="3 4">JEL800</strain>
    </source>
</reference>
<evidence type="ECO:0000256" key="2">
    <source>
        <dbReference type="ARBA" id="ARBA00022898"/>
    </source>
</evidence>
<name>A0A1Y2BHD1_9FUNG</name>
<dbReference type="GO" id="GO:0019346">
    <property type="term" value="P:transsulfuration"/>
    <property type="evidence" value="ECO:0007669"/>
    <property type="project" value="InterPro"/>
</dbReference>
<proteinExistence type="predicted"/>